<organism evidence="1 2">
    <name type="scientific">Solanum verrucosum</name>
    <dbReference type="NCBI Taxonomy" id="315347"/>
    <lineage>
        <taxon>Eukaryota</taxon>
        <taxon>Viridiplantae</taxon>
        <taxon>Streptophyta</taxon>
        <taxon>Embryophyta</taxon>
        <taxon>Tracheophyta</taxon>
        <taxon>Spermatophyta</taxon>
        <taxon>Magnoliopsida</taxon>
        <taxon>eudicotyledons</taxon>
        <taxon>Gunneridae</taxon>
        <taxon>Pentapetalae</taxon>
        <taxon>asterids</taxon>
        <taxon>lamiids</taxon>
        <taxon>Solanales</taxon>
        <taxon>Solanaceae</taxon>
        <taxon>Solanoideae</taxon>
        <taxon>Solaneae</taxon>
        <taxon>Solanum</taxon>
    </lineage>
</organism>
<dbReference type="AlphaFoldDB" id="A0AAF0ZGK1"/>
<reference evidence="1" key="1">
    <citation type="submission" date="2023-08" db="EMBL/GenBank/DDBJ databases">
        <title>A de novo genome assembly of Solanum verrucosum Schlechtendal, a Mexican diploid species geographically isolated from the other diploid A-genome species in potato relatives.</title>
        <authorList>
            <person name="Hosaka K."/>
        </authorList>
    </citation>
    <scope>NUCLEOTIDE SEQUENCE</scope>
    <source>
        <tissue evidence="1">Young leaves</tissue>
    </source>
</reference>
<dbReference type="Pfam" id="PF04078">
    <property type="entry name" value="Rcd1"/>
    <property type="match status" value="1"/>
</dbReference>
<dbReference type="InterPro" id="IPR007216">
    <property type="entry name" value="CNOT9"/>
</dbReference>
<evidence type="ECO:0000313" key="2">
    <source>
        <dbReference type="Proteomes" id="UP001234989"/>
    </source>
</evidence>
<dbReference type="Proteomes" id="UP001234989">
    <property type="component" value="Chromosome 7"/>
</dbReference>
<dbReference type="EMBL" id="CP133618">
    <property type="protein sequence ID" value="WMV38957.1"/>
    <property type="molecule type" value="Genomic_DNA"/>
</dbReference>
<protein>
    <submittedName>
        <fullName evidence="1">Uncharacterized protein</fullName>
    </submittedName>
</protein>
<dbReference type="InterPro" id="IPR011989">
    <property type="entry name" value="ARM-like"/>
</dbReference>
<proteinExistence type="predicted"/>
<dbReference type="PANTHER" id="PTHR12262">
    <property type="entry name" value="CCR4-NOT TRANSCRIPTION COMPLEX SUBUNIT 9"/>
    <property type="match status" value="1"/>
</dbReference>
<name>A0AAF0ZGK1_SOLVR</name>
<dbReference type="Gene3D" id="1.25.10.10">
    <property type="entry name" value="Leucine-rich Repeat Variant"/>
    <property type="match status" value="1"/>
</dbReference>
<gene>
    <name evidence="1" type="ORF">MTR67_032342</name>
</gene>
<keyword evidence="2" id="KW-1185">Reference proteome</keyword>
<dbReference type="GO" id="GO:0006402">
    <property type="term" value="P:mRNA catabolic process"/>
    <property type="evidence" value="ECO:0007669"/>
    <property type="project" value="InterPro"/>
</dbReference>
<evidence type="ECO:0000313" key="1">
    <source>
        <dbReference type="EMBL" id="WMV38957.1"/>
    </source>
</evidence>
<sequence>MLIVPHEPSELSILEISSISGVLELHRYSGSSTGASLIHLRVQVSYVRQDEGSLGDQQWFLSAGHVQGVDSGRDININGNHISVLEVFTLNVIYEGSNSSLLCSCFVSDKIPHYFYPFLKSCRDEKPLEYVRITALGVLGALTKFDDPYGSHALHFFLESEVVPLCLACMDLCDEILRKHDHETSWMLQVLHLNIYGCLYFPPIEDRKTIAKKADQVMHQVQRVRERERSELVL</sequence>
<dbReference type="GO" id="GO:0030014">
    <property type="term" value="C:CCR4-NOT complex"/>
    <property type="evidence" value="ECO:0007669"/>
    <property type="project" value="InterPro"/>
</dbReference>
<accession>A0AAF0ZGK1</accession>